<dbReference type="PANTHER" id="PTHR11439:SF465">
    <property type="entry name" value="REVERSE TRANSCRIPTASE TY1_COPIA-TYPE DOMAIN-CONTAINING PROTEIN"/>
    <property type="match status" value="1"/>
</dbReference>
<name>A0AAW2R4F4_SESRA</name>
<dbReference type="Gene3D" id="3.30.420.10">
    <property type="entry name" value="Ribonuclease H-like superfamily/Ribonuclease H"/>
    <property type="match status" value="1"/>
</dbReference>
<reference evidence="2" key="1">
    <citation type="submission" date="2020-06" db="EMBL/GenBank/DDBJ databases">
        <authorList>
            <person name="Li T."/>
            <person name="Hu X."/>
            <person name="Zhang T."/>
            <person name="Song X."/>
            <person name="Zhang H."/>
            <person name="Dai N."/>
            <person name="Sheng W."/>
            <person name="Hou X."/>
            <person name="Wei L."/>
        </authorList>
    </citation>
    <scope>NUCLEOTIDE SEQUENCE</scope>
    <source>
        <strain evidence="2">G02</strain>
        <tissue evidence="2">Leaf</tissue>
    </source>
</reference>
<accession>A0AAW2R4F4</accession>
<evidence type="ECO:0000259" key="1">
    <source>
        <dbReference type="PROSITE" id="PS50994"/>
    </source>
</evidence>
<dbReference type="GO" id="GO:0015074">
    <property type="term" value="P:DNA integration"/>
    <property type="evidence" value="ECO:0007669"/>
    <property type="project" value="InterPro"/>
</dbReference>
<evidence type="ECO:0000313" key="2">
    <source>
        <dbReference type="EMBL" id="KAL0374833.1"/>
    </source>
</evidence>
<proteinExistence type="predicted"/>
<dbReference type="InterPro" id="IPR013103">
    <property type="entry name" value="RVT_2"/>
</dbReference>
<protein>
    <submittedName>
        <fullName evidence="2">Retrovirus-related Pol polyprotein from transposon TNT 1-94</fullName>
    </submittedName>
</protein>
<dbReference type="AlphaFoldDB" id="A0AAW2R4F4"/>
<dbReference type="InterPro" id="IPR001584">
    <property type="entry name" value="Integrase_cat-core"/>
</dbReference>
<dbReference type="EMBL" id="JACGWJ010000014">
    <property type="protein sequence ID" value="KAL0374833.1"/>
    <property type="molecule type" value="Genomic_DNA"/>
</dbReference>
<dbReference type="CDD" id="cd09272">
    <property type="entry name" value="RNase_HI_RT_Ty1"/>
    <property type="match status" value="1"/>
</dbReference>
<dbReference type="Pfam" id="PF13976">
    <property type="entry name" value="gag_pre-integrs"/>
    <property type="match status" value="1"/>
</dbReference>
<dbReference type="GO" id="GO:0003676">
    <property type="term" value="F:nucleic acid binding"/>
    <property type="evidence" value="ECO:0007669"/>
    <property type="project" value="InterPro"/>
</dbReference>
<feature type="domain" description="Integrase catalytic" evidence="1">
    <location>
        <begin position="84"/>
        <end position="259"/>
    </location>
</feature>
<comment type="caution">
    <text evidence="2">The sequence shown here is derived from an EMBL/GenBank/DDBJ whole genome shotgun (WGS) entry which is preliminary data.</text>
</comment>
<dbReference type="Pfam" id="PF07727">
    <property type="entry name" value="RVT_2"/>
    <property type="match status" value="1"/>
</dbReference>
<dbReference type="PANTHER" id="PTHR11439">
    <property type="entry name" value="GAG-POL-RELATED RETROTRANSPOSON"/>
    <property type="match status" value="1"/>
</dbReference>
<sequence>MGVLYKRLYIYKQDYSVSAEPAISSLDSSHNVSSSASIDCNFSVWHNRLGHASVEAIKHIHDIDCTDHSLNNPCDTCHKAKQCRIPFPISSSQATEIFDLVHIDLWGPYKANSNSGCAYLLTLVDDYSRCLWIYLLKQKNQVPTILKTFCSMVHNQFGKGVKIFRSDNGSEFINQECRTLCANLGIIHQTSCNYTPQQNGKVERKHRQLLNVARALLLQASLPIQFWDDAILTATYLIDRTPTKILGWKTPYEKLYGKVPQDVRFYEGIFPFSTRSQNDTSLPMPNVQLQLDHLLENVSPPATLTEITPSSHTAPEAAPIVPDSIHIDNLPLRRSQRQIHRPGWLNDFVSSVSNSSLLHSNSADYTSFVASLSTLQEPNTYLEAVKHIQWRDAMKEELDALERNCTWSLVPLPLGKHPIGCKWVFKTKLRADGSIERHKARLVAKGFHQVAGIDYNDNFSPVAKIVTVRLFLALAAAHGWPLQQIDVNNAFLHGYLDEDLYMTPPEGYAVAPGLVCKLERSLYGLKQASRQWNAELTSKLAVFGFKQSAHDHCLFTKTTSTGFLALLVYVDDILLTATTMDLIQSVKDYLHSLFTIKDLGEARYFLGLEIARSSDGLYVAQNKYVQDIIQDTCLRHAKSTSTPFPLGLKLSEDCGAILADPERYRRLIGRLLYLGFTRPDISHAVQQLSQFLTRPCEEHWRAAVHVVRYLRGTPTRGLFFPSSSNFMLRAYCDADWASCTDSRRSLTGFCIFLGDALVSWKTKKQTTVSRSTDEAEYRSMAATVCELKWVSYILSDLGVSVQLPIRLFCDNQAALHIMANPVFHERTKHIELDCHVVRDAYKDGFISPSFVRSSLQLADLFTKALDFKVFAALLDKLGLAVMHPSPTCGGDVAYPTSTTIHEAPVHLNEADDDAEIDTG</sequence>
<dbReference type="InterPro" id="IPR025724">
    <property type="entry name" value="GAG-pre-integrase_dom"/>
</dbReference>
<dbReference type="InterPro" id="IPR012337">
    <property type="entry name" value="RNaseH-like_sf"/>
</dbReference>
<dbReference type="Pfam" id="PF00665">
    <property type="entry name" value="rve"/>
    <property type="match status" value="1"/>
</dbReference>
<dbReference type="PROSITE" id="PS50994">
    <property type="entry name" value="INTEGRASE"/>
    <property type="match status" value="1"/>
</dbReference>
<dbReference type="SUPFAM" id="SSF56672">
    <property type="entry name" value="DNA/RNA polymerases"/>
    <property type="match status" value="1"/>
</dbReference>
<organism evidence="2">
    <name type="scientific">Sesamum radiatum</name>
    <name type="common">Black benniseed</name>
    <dbReference type="NCBI Taxonomy" id="300843"/>
    <lineage>
        <taxon>Eukaryota</taxon>
        <taxon>Viridiplantae</taxon>
        <taxon>Streptophyta</taxon>
        <taxon>Embryophyta</taxon>
        <taxon>Tracheophyta</taxon>
        <taxon>Spermatophyta</taxon>
        <taxon>Magnoliopsida</taxon>
        <taxon>eudicotyledons</taxon>
        <taxon>Gunneridae</taxon>
        <taxon>Pentapetalae</taxon>
        <taxon>asterids</taxon>
        <taxon>lamiids</taxon>
        <taxon>Lamiales</taxon>
        <taxon>Pedaliaceae</taxon>
        <taxon>Sesamum</taxon>
    </lineage>
</organism>
<dbReference type="InterPro" id="IPR036397">
    <property type="entry name" value="RNaseH_sf"/>
</dbReference>
<reference evidence="2" key="2">
    <citation type="journal article" date="2024" name="Plant">
        <title>Genomic evolution and insights into agronomic trait innovations of Sesamum species.</title>
        <authorList>
            <person name="Miao H."/>
            <person name="Wang L."/>
            <person name="Qu L."/>
            <person name="Liu H."/>
            <person name="Sun Y."/>
            <person name="Le M."/>
            <person name="Wang Q."/>
            <person name="Wei S."/>
            <person name="Zheng Y."/>
            <person name="Lin W."/>
            <person name="Duan Y."/>
            <person name="Cao H."/>
            <person name="Xiong S."/>
            <person name="Wang X."/>
            <person name="Wei L."/>
            <person name="Li C."/>
            <person name="Ma Q."/>
            <person name="Ju M."/>
            <person name="Zhao R."/>
            <person name="Li G."/>
            <person name="Mu C."/>
            <person name="Tian Q."/>
            <person name="Mei H."/>
            <person name="Zhang T."/>
            <person name="Gao T."/>
            <person name="Zhang H."/>
        </authorList>
    </citation>
    <scope>NUCLEOTIDE SEQUENCE</scope>
    <source>
        <strain evidence="2">G02</strain>
    </source>
</reference>
<dbReference type="SUPFAM" id="SSF53098">
    <property type="entry name" value="Ribonuclease H-like"/>
    <property type="match status" value="1"/>
</dbReference>
<dbReference type="InterPro" id="IPR043502">
    <property type="entry name" value="DNA/RNA_pol_sf"/>
</dbReference>
<gene>
    <name evidence="2" type="ORF">Sradi_3399000</name>
</gene>